<protein>
    <submittedName>
        <fullName evidence="1">Uncharacterized protein</fullName>
    </submittedName>
</protein>
<dbReference type="EMBL" id="CP095407">
    <property type="protein sequence ID" value="USU93371.1"/>
    <property type="molecule type" value="Genomic_DNA"/>
</dbReference>
<dbReference type="AlphaFoldDB" id="A0AAE9S799"/>
<dbReference type="RefSeq" id="WP_126117645.1">
    <property type="nucleotide sequence ID" value="NZ_CP029610.1"/>
</dbReference>
<accession>A0AAE9S799</accession>
<evidence type="ECO:0000313" key="2">
    <source>
        <dbReference type="Proteomes" id="UP001055514"/>
    </source>
</evidence>
<gene>
    <name evidence="1" type="ORF">MWH18_13530</name>
</gene>
<name>A0AAE9S799_ACIPI</name>
<dbReference type="Proteomes" id="UP001055514">
    <property type="component" value="Chromosome"/>
</dbReference>
<sequence>MTNLTEHKCKNKCPEFKGEQCNHCLVQPVEMRKIEDMGDDRHIENHVSKNCQVFSCDESVHLSRAFIAMGEVS</sequence>
<proteinExistence type="predicted"/>
<reference evidence="1" key="1">
    <citation type="submission" date="2022-04" db="EMBL/GenBank/DDBJ databases">
        <title>Emergence of ST220 Acinetobacter pittii strain in bloodstream infection, which co-producing chromosomal NDM-1 and OXA-820 carbapenemases.</title>
        <authorList>
            <person name="Tian C."/>
            <person name="Xing M."/>
            <person name="Fu L."/>
            <person name="Xia D."/>
        </authorList>
    </citation>
    <scope>NUCLEOTIDE SEQUENCE</scope>
    <source>
        <strain evidence="1">TCM</strain>
    </source>
</reference>
<organism evidence="1 2">
    <name type="scientific">Acinetobacter pittii</name>
    <name type="common">Acinetobacter genomosp. 3</name>
    <dbReference type="NCBI Taxonomy" id="48296"/>
    <lineage>
        <taxon>Bacteria</taxon>
        <taxon>Pseudomonadati</taxon>
        <taxon>Pseudomonadota</taxon>
        <taxon>Gammaproteobacteria</taxon>
        <taxon>Moraxellales</taxon>
        <taxon>Moraxellaceae</taxon>
        <taxon>Acinetobacter</taxon>
        <taxon>Acinetobacter calcoaceticus/baumannii complex</taxon>
    </lineage>
</organism>
<evidence type="ECO:0000313" key="1">
    <source>
        <dbReference type="EMBL" id="USU93371.1"/>
    </source>
</evidence>